<feature type="transmembrane region" description="Helical" evidence="8">
    <location>
        <begin position="159"/>
        <end position="180"/>
    </location>
</feature>
<dbReference type="AlphaFoldDB" id="V2UQY9"/>
<dbReference type="PROSITE" id="PS01219">
    <property type="entry name" value="AMMONIUM_TRANSP"/>
    <property type="match status" value="1"/>
</dbReference>
<feature type="transmembrane region" description="Helical" evidence="8">
    <location>
        <begin position="229"/>
        <end position="249"/>
    </location>
</feature>
<keyword evidence="3 8" id="KW-0813">Transport</keyword>
<dbReference type="RefSeq" id="WP_004900801.1">
    <property type="nucleotide sequence ID" value="NZ_BBTI01000002.1"/>
</dbReference>
<organism evidence="11 12">
    <name type="scientific">Acinetobacter brisouii CIP 110357</name>
    <dbReference type="NCBI Taxonomy" id="1341683"/>
    <lineage>
        <taxon>Bacteria</taxon>
        <taxon>Pseudomonadati</taxon>
        <taxon>Pseudomonadota</taxon>
        <taxon>Gammaproteobacteria</taxon>
        <taxon>Moraxellales</taxon>
        <taxon>Moraxellaceae</taxon>
        <taxon>Acinetobacter</taxon>
    </lineage>
</organism>
<dbReference type="STRING" id="396323.VH98_05385"/>
<keyword evidence="12" id="KW-1185">Reference proteome</keyword>
<dbReference type="Pfam" id="PF00909">
    <property type="entry name" value="Ammonium_transp"/>
    <property type="match status" value="1"/>
</dbReference>
<name>V2UQY9_9GAMM</name>
<gene>
    <name evidence="11" type="ORF">P255_01521</name>
</gene>
<dbReference type="HOGENOM" id="CLU_000445_33_0_6"/>
<keyword evidence="6 8" id="KW-0472">Membrane</keyword>
<comment type="similarity">
    <text evidence="2 8">Belongs to the ammonia transporter channel (TC 1.A.11.2) family.</text>
</comment>
<feature type="transmembrane region" description="Helical" evidence="8">
    <location>
        <begin position="289"/>
        <end position="306"/>
    </location>
</feature>
<dbReference type="PANTHER" id="PTHR43029">
    <property type="entry name" value="AMMONIUM TRANSPORTER MEP2"/>
    <property type="match status" value="1"/>
</dbReference>
<evidence type="ECO:0000256" key="7">
    <source>
        <dbReference type="ARBA" id="ARBA00023177"/>
    </source>
</evidence>
<feature type="chain" id="PRO_5004709824" description="Ammonium transporter" evidence="9">
    <location>
        <begin position="24"/>
        <end position="438"/>
    </location>
</feature>
<dbReference type="GO" id="GO:0005886">
    <property type="term" value="C:plasma membrane"/>
    <property type="evidence" value="ECO:0007669"/>
    <property type="project" value="UniProtKB-SubCell"/>
</dbReference>
<feature type="transmembrane region" description="Helical" evidence="8">
    <location>
        <begin position="67"/>
        <end position="90"/>
    </location>
</feature>
<dbReference type="InterPro" id="IPR001905">
    <property type="entry name" value="Ammonium_transpt"/>
</dbReference>
<evidence type="ECO:0000256" key="8">
    <source>
        <dbReference type="RuleBase" id="RU362002"/>
    </source>
</evidence>
<evidence type="ECO:0000256" key="6">
    <source>
        <dbReference type="ARBA" id="ARBA00023136"/>
    </source>
</evidence>
<evidence type="ECO:0000256" key="3">
    <source>
        <dbReference type="ARBA" id="ARBA00022448"/>
    </source>
</evidence>
<feature type="transmembrane region" description="Helical" evidence="8">
    <location>
        <begin position="200"/>
        <end position="217"/>
    </location>
</feature>
<dbReference type="PANTHER" id="PTHR43029:SF10">
    <property type="entry name" value="AMMONIUM TRANSPORTER MEP2"/>
    <property type="match status" value="1"/>
</dbReference>
<dbReference type="EMBL" id="AYEU01000006">
    <property type="protein sequence ID" value="ESK51021.1"/>
    <property type="molecule type" value="Genomic_DNA"/>
</dbReference>
<dbReference type="InterPro" id="IPR029020">
    <property type="entry name" value="Ammonium/urea_transptr"/>
</dbReference>
<keyword evidence="7 8" id="KW-0924">Ammonia transport</keyword>
<comment type="caution">
    <text evidence="11">The sequence shown here is derived from an EMBL/GenBank/DDBJ whole genome shotgun (WGS) entry which is preliminary data.</text>
</comment>
<sequence length="438" mass="45591">MISRSLVKLALGSLLFTPVYAFAADAPFDAASTVWVMISAILVLIMFIPGLALFYGGMIRAKNILSIFSQFFAIAAVVGILWVSFVYSLVADTTGMTEGSLNLYSFVGGLSKAFMHGISEKTLIAGVPEYVIAVFGMTFAMITPAIAVGGYAERMKFSAVVLFGAFWLILVYGPLAHMVWGGAGAIMHNWGVLDFAGGTAVHINSGVAALVGALILGKRKGWPTASMPPHNLVFTMIGAALLWAGWFGFNVGSALAANTTAGLVLMTTMIATCGGIVGWMLIEKAMTGHVTSLGLASGAIAGLVGITPAAAYVGVFGAIAIGLITSVCCFFAVTGLKRKFGFDDALDVFALHGIGGMVGGVLTGIFAAPALGGNIANLVIGSQVVIQLMGIGLTVVYCGFFTWLILTVIDKTIGLRVSTEQEQQGLDVSDHNEKAYNP</sequence>
<proteinExistence type="inferred from homology"/>
<dbReference type="Proteomes" id="UP000018418">
    <property type="component" value="Unassembled WGS sequence"/>
</dbReference>
<dbReference type="NCBIfam" id="TIGR00836">
    <property type="entry name" value="amt"/>
    <property type="match status" value="1"/>
</dbReference>
<evidence type="ECO:0000256" key="5">
    <source>
        <dbReference type="ARBA" id="ARBA00022989"/>
    </source>
</evidence>
<comment type="subcellular location">
    <subcellularLocation>
        <location evidence="8">Cell membrane</location>
        <topology evidence="8">Multi-pass membrane protein</topology>
    </subcellularLocation>
    <subcellularLocation>
        <location evidence="1">Membrane</location>
        <topology evidence="1">Multi-pass membrane protein</topology>
    </subcellularLocation>
</comment>
<dbReference type="Gene3D" id="1.10.3430.10">
    <property type="entry name" value="Ammonium transporter AmtB like domains"/>
    <property type="match status" value="1"/>
</dbReference>
<dbReference type="SUPFAM" id="SSF111352">
    <property type="entry name" value="Ammonium transporter"/>
    <property type="match status" value="1"/>
</dbReference>
<evidence type="ECO:0000313" key="11">
    <source>
        <dbReference type="EMBL" id="ESK51021.1"/>
    </source>
</evidence>
<dbReference type="PATRIC" id="fig|1341683.3.peg.1507"/>
<evidence type="ECO:0000313" key="12">
    <source>
        <dbReference type="Proteomes" id="UP000018418"/>
    </source>
</evidence>
<dbReference type="InterPro" id="IPR018047">
    <property type="entry name" value="Ammonium_transpt_CS"/>
</dbReference>
<evidence type="ECO:0000259" key="10">
    <source>
        <dbReference type="Pfam" id="PF00909"/>
    </source>
</evidence>
<accession>V2UQY9</accession>
<feature type="transmembrane region" description="Helical" evidence="8">
    <location>
        <begin position="312"/>
        <end position="336"/>
    </location>
</feature>
<feature type="transmembrane region" description="Helical" evidence="8">
    <location>
        <begin position="384"/>
        <end position="406"/>
    </location>
</feature>
<evidence type="ECO:0000256" key="4">
    <source>
        <dbReference type="ARBA" id="ARBA00022692"/>
    </source>
</evidence>
<evidence type="ECO:0000256" key="9">
    <source>
        <dbReference type="SAM" id="SignalP"/>
    </source>
</evidence>
<feature type="signal peptide" evidence="9">
    <location>
        <begin position="1"/>
        <end position="23"/>
    </location>
</feature>
<keyword evidence="9" id="KW-0732">Signal</keyword>
<protein>
    <recommendedName>
        <fullName evidence="8">Ammonium transporter</fullName>
    </recommendedName>
</protein>
<evidence type="ECO:0000256" key="2">
    <source>
        <dbReference type="ARBA" id="ARBA00005887"/>
    </source>
</evidence>
<feature type="transmembrane region" description="Helical" evidence="8">
    <location>
        <begin position="130"/>
        <end position="152"/>
    </location>
</feature>
<feature type="transmembrane region" description="Helical" evidence="8">
    <location>
        <begin position="33"/>
        <end position="55"/>
    </location>
</feature>
<feature type="transmembrane region" description="Helical" evidence="8">
    <location>
        <begin position="261"/>
        <end position="282"/>
    </location>
</feature>
<dbReference type="GO" id="GO:0008519">
    <property type="term" value="F:ammonium channel activity"/>
    <property type="evidence" value="ECO:0007669"/>
    <property type="project" value="InterPro"/>
</dbReference>
<reference evidence="11 12" key="1">
    <citation type="submission" date="2013-10" db="EMBL/GenBank/DDBJ databases">
        <title>The Genome Sequence of Acinetobacter brisouii CIP 110357.</title>
        <authorList>
            <consortium name="The Broad Institute Genomics Platform"/>
            <consortium name="The Broad Institute Genome Sequencing Center for Infectious Disease"/>
            <person name="Cerqueira G."/>
            <person name="Feldgarden M."/>
            <person name="Courvalin P."/>
            <person name="Grillot-Courvalin C."/>
            <person name="Clermont D."/>
            <person name="Rocha E."/>
            <person name="Yoon E.-J."/>
            <person name="Nemec A."/>
            <person name="Young S.K."/>
            <person name="Zeng Q."/>
            <person name="Gargeya S."/>
            <person name="Fitzgerald M."/>
            <person name="Abouelleil A."/>
            <person name="Alvarado L."/>
            <person name="Berlin A.M."/>
            <person name="Chapman S.B."/>
            <person name="Gainer-Dewar J."/>
            <person name="Goldberg J."/>
            <person name="Gnerre S."/>
            <person name="Griggs A."/>
            <person name="Gujja S."/>
            <person name="Hansen M."/>
            <person name="Howarth C."/>
            <person name="Imamovic A."/>
            <person name="Ireland A."/>
            <person name="Larimer J."/>
            <person name="McCowan C."/>
            <person name="Murphy C."/>
            <person name="Pearson M."/>
            <person name="Poon T.W."/>
            <person name="Priest M."/>
            <person name="Roberts A."/>
            <person name="Saif S."/>
            <person name="Shea T."/>
            <person name="Sykes S."/>
            <person name="Wortman J."/>
            <person name="Nusbaum C."/>
            <person name="Birren B."/>
        </authorList>
    </citation>
    <scope>NUCLEOTIDE SEQUENCE [LARGE SCALE GENOMIC DNA]</scope>
    <source>
        <strain evidence="11 12">CIP 110357</strain>
    </source>
</reference>
<dbReference type="OrthoDB" id="9814202at2"/>
<keyword evidence="5 8" id="KW-1133">Transmembrane helix</keyword>
<keyword evidence="4 8" id="KW-0812">Transmembrane</keyword>
<feature type="transmembrane region" description="Helical" evidence="8">
    <location>
        <begin position="348"/>
        <end position="372"/>
    </location>
</feature>
<feature type="domain" description="Ammonium transporter AmtB-like" evidence="10">
    <location>
        <begin position="34"/>
        <end position="436"/>
    </location>
</feature>
<dbReference type="InterPro" id="IPR024041">
    <property type="entry name" value="NH4_transpt_AmtB-like_dom"/>
</dbReference>
<evidence type="ECO:0000256" key="1">
    <source>
        <dbReference type="ARBA" id="ARBA00004141"/>
    </source>
</evidence>